<accession>A0A1H3SRJ3</accession>
<dbReference type="GO" id="GO:0015920">
    <property type="term" value="P:lipopolysaccharide transport"/>
    <property type="evidence" value="ECO:0007669"/>
    <property type="project" value="TreeGrafter"/>
</dbReference>
<evidence type="ECO:0000313" key="10">
    <source>
        <dbReference type="EMBL" id="SDZ40574.1"/>
    </source>
</evidence>
<evidence type="ECO:0000256" key="2">
    <source>
        <dbReference type="ARBA" id="ARBA00007783"/>
    </source>
</evidence>
<proteinExistence type="inferred from homology"/>
<sequence>MTSAPIESDRRSFARTFTDLKTGFANHELWAHLGWQDIKQRYRRSVIGPFWITIATGVMALGLGILYSALFHMKIETFLPYITTGFIVWNFILACITEGAETFIANEGMIKQMPAPLTVYVLRTVWRQVLMLAHNLIIYVIVLLVSIGTLGSPYHMSEDNSGPLHPGLGFGMLMVIPGFILLVTSGVWVSLLFGIISTRFRDIPQVINSLVQLVFYMTPIVWSPDVLGERGRSIGHTAIQFNPLYHYVQVVRGPLLGQQVDWWSWVIVIGLTALGWGIALLAMKNYRSRVSYWV</sequence>
<feature type="transmembrane region" description="Helical" evidence="8">
    <location>
        <begin position="206"/>
        <end position="222"/>
    </location>
</feature>
<comment type="similarity">
    <text evidence="2">Belongs to the ABC-2 integral membrane protein family.</text>
</comment>
<keyword evidence="4" id="KW-1003">Cell membrane</keyword>
<dbReference type="Pfam" id="PF01061">
    <property type="entry name" value="ABC2_membrane"/>
    <property type="match status" value="1"/>
</dbReference>
<evidence type="ECO:0000256" key="8">
    <source>
        <dbReference type="SAM" id="Phobius"/>
    </source>
</evidence>
<dbReference type="GO" id="GO:0005886">
    <property type="term" value="C:plasma membrane"/>
    <property type="evidence" value="ECO:0007669"/>
    <property type="project" value="UniProtKB-SubCell"/>
</dbReference>
<evidence type="ECO:0000256" key="5">
    <source>
        <dbReference type="ARBA" id="ARBA00022692"/>
    </source>
</evidence>
<comment type="subcellular location">
    <subcellularLocation>
        <location evidence="1">Cell membrane</location>
        <topology evidence="1">Multi-pass membrane protein</topology>
    </subcellularLocation>
</comment>
<keyword evidence="6 8" id="KW-1133">Transmembrane helix</keyword>
<feature type="transmembrane region" description="Helical" evidence="8">
    <location>
        <begin position="168"/>
        <end position="194"/>
    </location>
</feature>
<organism evidence="10 11">
    <name type="scientific">Amycolatopsis xylanica</name>
    <dbReference type="NCBI Taxonomy" id="589385"/>
    <lineage>
        <taxon>Bacteria</taxon>
        <taxon>Bacillati</taxon>
        <taxon>Actinomycetota</taxon>
        <taxon>Actinomycetes</taxon>
        <taxon>Pseudonocardiales</taxon>
        <taxon>Pseudonocardiaceae</taxon>
        <taxon>Amycolatopsis</taxon>
    </lineage>
</organism>
<gene>
    <name evidence="10" type="ORF">SAMN05421504_11554</name>
</gene>
<dbReference type="STRING" id="589385.SAMN05421504_11554"/>
<dbReference type="Proteomes" id="UP000199515">
    <property type="component" value="Unassembled WGS sequence"/>
</dbReference>
<evidence type="ECO:0000256" key="4">
    <source>
        <dbReference type="ARBA" id="ARBA00022475"/>
    </source>
</evidence>
<reference evidence="10 11" key="1">
    <citation type="submission" date="2016-10" db="EMBL/GenBank/DDBJ databases">
        <authorList>
            <person name="de Groot N.N."/>
        </authorList>
    </citation>
    <scope>NUCLEOTIDE SEQUENCE [LARGE SCALE GENOMIC DNA]</scope>
    <source>
        <strain evidence="10 11">CPCC 202699</strain>
    </source>
</reference>
<dbReference type="PANTHER" id="PTHR30413:SF10">
    <property type="entry name" value="CAPSULE POLYSACCHARIDE EXPORT INNER-MEMBRANE PROTEIN CTRC"/>
    <property type="match status" value="1"/>
</dbReference>
<feature type="transmembrane region" description="Helical" evidence="8">
    <location>
        <begin position="262"/>
        <end position="283"/>
    </location>
</feature>
<feature type="transmembrane region" description="Helical" evidence="8">
    <location>
        <begin position="50"/>
        <end position="72"/>
    </location>
</feature>
<evidence type="ECO:0000256" key="3">
    <source>
        <dbReference type="ARBA" id="ARBA00022448"/>
    </source>
</evidence>
<feature type="transmembrane region" description="Helical" evidence="8">
    <location>
        <begin position="78"/>
        <end position="96"/>
    </location>
</feature>
<evidence type="ECO:0000256" key="7">
    <source>
        <dbReference type="ARBA" id="ARBA00023136"/>
    </source>
</evidence>
<keyword evidence="3" id="KW-0813">Transport</keyword>
<dbReference type="GO" id="GO:0140359">
    <property type="term" value="F:ABC-type transporter activity"/>
    <property type="evidence" value="ECO:0007669"/>
    <property type="project" value="InterPro"/>
</dbReference>
<dbReference type="PANTHER" id="PTHR30413">
    <property type="entry name" value="INNER MEMBRANE TRANSPORT PERMEASE"/>
    <property type="match status" value="1"/>
</dbReference>
<dbReference type="EMBL" id="FNON01000015">
    <property type="protein sequence ID" value="SDZ40574.1"/>
    <property type="molecule type" value="Genomic_DNA"/>
</dbReference>
<dbReference type="AlphaFoldDB" id="A0A1H3SRJ3"/>
<protein>
    <submittedName>
        <fullName evidence="10">ABC-2 type transport system permease protein</fullName>
    </submittedName>
</protein>
<dbReference type="InterPro" id="IPR013525">
    <property type="entry name" value="ABC2_TM"/>
</dbReference>
<evidence type="ECO:0000256" key="6">
    <source>
        <dbReference type="ARBA" id="ARBA00022989"/>
    </source>
</evidence>
<keyword evidence="5 8" id="KW-0812">Transmembrane</keyword>
<evidence type="ECO:0000313" key="11">
    <source>
        <dbReference type="Proteomes" id="UP000199515"/>
    </source>
</evidence>
<feature type="transmembrane region" description="Helical" evidence="8">
    <location>
        <begin position="136"/>
        <end position="156"/>
    </location>
</feature>
<evidence type="ECO:0000259" key="9">
    <source>
        <dbReference type="Pfam" id="PF01061"/>
    </source>
</evidence>
<feature type="domain" description="ABC-2 type transporter transmembrane" evidence="9">
    <location>
        <begin position="31"/>
        <end position="253"/>
    </location>
</feature>
<keyword evidence="11" id="KW-1185">Reference proteome</keyword>
<name>A0A1H3SRJ3_9PSEU</name>
<evidence type="ECO:0000256" key="1">
    <source>
        <dbReference type="ARBA" id="ARBA00004651"/>
    </source>
</evidence>
<keyword evidence="7 8" id="KW-0472">Membrane</keyword>